<dbReference type="InterPro" id="IPR017451">
    <property type="entry name" value="F-box-assoc_interact_dom"/>
</dbReference>
<dbReference type="InterPro" id="IPR001810">
    <property type="entry name" value="F-box_dom"/>
</dbReference>
<dbReference type="CDD" id="cd22157">
    <property type="entry name" value="F-box_AtFBW1-like"/>
    <property type="match status" value="1"/>
</dbReference>
<evidence type="ECO:0000313" key="2">
    <source>
        <dbReference type="EMBL" id="KAL3628962.1"/>
    </source>
</evidence>
<dbReference type="AlphaFoldDB" id="A0ABD3CHC5"/>
<organism evidence="2 3">
    <name type="scientific">Castilleja foliolosa</name>
    <dbReference type="NCBI Taxonomy" id="1961234"/>
    <lineage>
        <taxon>Eukaryota</taxon>
        <taxon>Viridiplantae</taxon>
        <taxon>Streptophyta</taxon>
        <taxon>Embryophyta</taxon>
        <taxon>Tracheophyta</taxon>
        <taxon>Spermatophyta</taxon>
        <taxon>Magnoliopsida</taxon>
        <taxon>eudicotyledons</taxon>
        <taxon>Gunneridae</taxon>
        <taxon>Pentapetalae</taxon>
        <taxon>asterids</taxon>
        <taxon>lamiids</taxon>
        <taxon>Lamiales</taxon>
        <taxon>Orobanchaceae</taxon>
        <taxon>Pedicularideae</taxon>
        <taxon>Castillejinae</taxon>
        <taxon>Castilleja</taxon>
    </lineage>
</organism>
<dbReference type="Proteomes" id="UP001632038">
    <property type="component" value="Unassembled WGS sequence"/>
</dbReference>
<evidence type="ECO:0000313" key="3">
    <source>
        <dbReference type="Proteomes" id="UP001632038"/>
    </source>
</evidence>
<dbReference type="PANTHER" id="PTHR31672">
    <property type="entry name" value="BNACNNG10540D PROTEIN"/>
    <property type="match status" value="1"/>
</dbReference>
<comment type="caution">
    <text evidence="2">The sequence shown here is derived from an EMBL/GenBank/DDBJ whole genome shotgun (WGS) entry which is preliminary data.</text>
</comment>
<dbReference type="Pfam" id="PF07734">
    <property type="entry name" value="FBA_1"/>
    <property type="match status" value="1"/>
</dbReference>
<sequence length="389" mass="43924">MASKATNSGGAALADCEDLMLCVLARLPVKSICRFKSVCKSWNHLFSTQEFIKTQFKLSSKSKNQSFLVGRVIRKGSNTISVFNIDSNEKNGCSSNTFNIEPKAKYRFYHTRVGNTIVGCCNGLVCIKIGQEFVLWNPALNLSKTVSSPSKEEDHDMYFSESCLSLGFGYEAEGDDFKVVRIVWLKKGTTLTMRLSCVEVYSVNSESWTKIDPGFEFSKLTINRIENSATVNGNPYWAVKLYKNDVLVCFDMSKLVFKIVPLSSLDYNRAEQGIEFVVSLNGSLGALVSAWDQNEQGTEYVDSWVFDDDGEQQIWTKSHSVRLIDQVKMDPVLRSLKDGRVLGMSPERQLIVFNSETKRVEDLFYVGHNNYEICDYTESMAYIKGMEKV</sequence>
<keyword evidence="3" id="KW-1185">Reference proteome</keyword>
<accession>A0ABD3CHC5</accession>
<dbReference type="NCBIfam" id="TIGR01640">
    <property type="entry name" value="F_box_assoc_1"/>
    <property type="match status" value="1"/>
</dbReference>
<feature type="domain" description="F-box" evidence="1">
    <location>
        <begin position="16"/>
        <end position="55"/>
    </location>
</feature>
<dbReference type="EMBL" id="JAVIJP010000036">
    <property type="protein sequence ID" value="KAL3628962.1"/>
    <property type="molecule type" value="Genomic_DNA"/>
</dbReference>
<dbReference type="SUPFAM" id="SSF81383">
    <property type="entry name" value="F-box domain"/>
    <property type="match status" value="1"/>
</dbReference>
<dbReference type="InterPro" id="IPR050796">
    <property type="entry name" value="SCF_F-box_component"/>
</dbReference>
<dbReference type="SMART" id="SM00256">
    <property type="entry name" value="FBOX"/>
    <property type="match status" value="1"/>
</dbReference>
<name>A0ABD3CHC5_9LAMI</name>
<evidence type="ECO:0000259" key="1">
    <source>
        <dbReference type="SMART" id="SM00256"/>
    </source>
</evidence>
<dbReference type="InterPro" id="IPR036047">
    <property type="entry name" value="F-box-like_dom_sf"/>
</dbReference>
<gene>
    <name evidence="2" type="ORF">CASFOL_028008</name>
</gene>
<dbReference type="PANTHER" id="PTHR31672:SF13">
    <property type="entry name" value="F-BOX PROTEIN CPR30-LIKE"/>
    <property type="match status" value="1"/>
</dbReference>
<dbReference type="Gene3D" id="1.20.1280.50">
    <property type="match status" value="1"/>
</dbReference>
<proteinExistence type="predicted"/>
<dbReference type="InterPro" id="IPR006527">
    <property type="entry name" value="F-box-assoc_dom_typ1"/>
</dbReference>
<reference evidence="3" key="1">
    <citation type="journal article" date="2024" name="IScience">
        <title>Strigolactones Initiate the Formation of Haustorium-like Structures in Castilleja.</title>
        <authorList>
            <person name="Buerger M."/>
            <person name="Peterson D."/>
            <person name="Chory J."/>
        </authorList>
    </citation>
    <scope>NUCLEOTIDE SEQUENCE [LARGE SCALE GENOMIC DNA]</scope>
</reference>
<protein>
    <recommendedName>
        <fullName evidence="1">F-box domain-containing protein</fullName>
    </recommendedName>
</protein>
<dbReference type="Pfam" id="PF00646">
    <property type="entry name" value="F-box"/>
    <property type="match status" value="1"/>
</dbReference>